<evidence type="ECO:0000313" key="2">
    <source>
        <dbReference type="EMBL" id="KAK8238556.1"/>
    </source>
</evidence>
<feature type="region of interest" description="Disordered" evidence="1">
    <location>
        <begin position="195"/>
        <end position="244"/>
    </location>
</feature>
<evidence type="ECO:0000313" key="3">
    <source>
        <dbReference type="Proteomes" id="UP001492380"/>
    </source>
</evidence>
<keyword evidence="3" id="KW-1185">Reference proteome</keyword>
<sequence>MREHAAHDALARLQSVGIDSLVDDRIKPRAVPNGRNRRLKARLNEPDPGILRLEDWPHNTVIHIWKIYERSQQPDVVKSLLLHHVRIRQNDRRYPDNVRLIREVWQADLEAALNDVVPAKVLDNKRKKRADSPLSGQTDEEEEDPPIKKQQHLPDHRPSQNKSPIALESFQPPYTSNMQAKLPSRSSDITVVRRSEGKTMEPALAHQPTNDQNHHEPHFEVDGKAGKGNKRQETMSQGKDGARDETECQVGVSSQQPRIPPGFDLVKILDHPNTNGVLMMMLHADVARLEKINRQIGPKQEDDASEASSFASHLVAAALVGEASRALEGEVGQEFTELLKLRMQDERSHLSHQRAVLEKSILKLRAYIEKNPELKLGDDIKKRIDKVLS</sequence>
<proteinExistence type="predicted"/>
<evidence type="ECO:0000256" key="1">
    <source>
        <dbReference type="SAM" id="MobiDB-lite"/>
    </source>
</evidence>
<feature type="region of interest" description="Disordered" evidence="1">
    <location>
        <begin position="124"/>
        <end position="170"/>
    </location>
</feature>
<reference evidence="2 3" key="1">
    <citation type="submission" date="2024-04" db="EMBL/GenBank/DDBJ databases">
        <title>Phyllosticta paracitricarpa is synonymous to the EU quarantine fungus P. citricarpa based on phylogenomic analyses.</title>
        <authorList>
            <consortium name="Lawrence Berkeley National Laboratory"/>
            <person name="Van Ingen-Buijs V.A."/>
            <person name="Van Westerhoven A.C."/>
            <person name="Haridas S."/>
            <person name="Skiadas P."/>
            <person name="Martin F."/>
            <person name="Groenewald J.Z."/>
            <person name="Crous P.W."/>
            <person name="Seidl M.F."/>
        </authorList>
    </citation>
    <scope>NUCLEOTIDE SEQUENCE [LARGE SCALE GENOMIC DNA]</scope>
    <source>
        <strain evidence="2 3">CBS 123374</strain>
    </source>
</reference>
<gene>
    <name evidence="2" type="ORF">HDK90DRAFT_524628</name>
</gene>
<comment type="caution">
    <text evidence="2">The sequence shown here is derived from an EMBL/GenBank/DDBJ whole genome shotgun (WGS) entry which is preliminary data.</text>
</comment>
<dbReference type="EMBL" id="JBBWRZ010000004">
    <property type="protein sequence ID" value="KAK8238556.1"/>
    <property type="molecule type" value="Genomic_DNA"/>
</dbReference>
<name>A0ABR1YUA7_9PEZI</name>
<dbReference type="Proteomes" id="UP001492380">
    <property type="component" value="Unassembled WGS sequence"/>
</dbReference>
<protein>
    <submittedName>
        <fullName evidence="2">Uncharacterized protein</fullName>
    </submittedName>
</protein>
<organism evidence="2 3">
    <name type="scientific">Phyllosticta capitalensis</name>
    <dbReference type="NCBI Taxonomy" id="121624"/>
    <lineage>
        <taxon>Eukaryota</taxon>
        <taxon>Fungi</taxon>
        <taxon>Dikarya</taxon>
        <taxon>Ascomycota</taxon>
        <taxon>Pezizomycotina</taxon>
        <taxon>Dothideomycetes</taxon>
        <taxon>Dothideomycetes incertae sedis</taxon>
        <taxon>Botryosphaeriales</taxon>
        <taxon>Phyllostictaceae</taxon>
        <taxon>Phyllosticta</taxon>
    </lineage>
</organism>
<feature type="compositionally biased region" description="Basic and acidic residues" evidence="1">
    <location>
        <begin position="212"/>
        <end position="233"/>
    </location>
</feature>
<accession>A0ABR1YUA7</accession>